<dbReference type="InterPro" id="IPR019734">
    <property type="entry name" value="TPR_rpt"/>
</dbReference>
<dbReference type="GeneID" id="66740648"/>
<dbReference type="InterPro" id="IPR029063">
    <property type="entry name" value="SAM-dependent_MTases_sf"/>
</dbReference>
<protein>
    <submittedName>
        <fullName evidence="2">Bifunctional 3-demethylubiquinone-9 3-methyltransferase/ 2-octaprenyl-6-hydroxy phenol methylase</fullName>
    </submittedName>
</protein>
<evidence type="ECO:0000313" key="2">
    <source>
        <dbReference type="EMBL" id="QGO05571.1"/>
    </source>
</evidence>
<dbReference type="AlphaFoldDB" id="A0A9Q5V923"/>
<name>A0A9Q5V923_PISSA</name>
<evidence type="ECO:0000259" key="1">
    <source>
        <dbReference type="Pfam" id="PF13847"/>
    </source>
</evidence>
<dbReference type="SUPFAM" id="SSF53335">
    <property type="entry name" value="S-adenosyl-L-methionine-dependent methyltransferases"/>
    <property type="match status" value="1"/>
</dbReference>
<accession>A0A9Q5V923</accession>
<dbReference type="PANTHER" id="PTHR43861:SF1">
    <property type="entry name" value="TRANS-ACONITATE 2-METHYLTRANSFERASE"/>
    <property type="match status" value="1"/>
</dbReference>
<dbReference type="Pfam" id="PF13847">
    <property type="entry name" value="Methyltransf_31"/>
    <property type="match status" value="1"/>
</dbReference>
<dbReference type="SUPFAM" id="SSF48452">
    <property type="entry name" value="TPR-like"/>
    <property type="match status" value="1"/>
</dbReference>
<reference evidence="2 3" key="1">
    <citation type="submission" date="2019-04" db="EMBL/GenBank/DDBJ databases">
        <title>Complete genome sequencing of Piscirickettsia salmonis strain Psal-009.</title>
        <authorList>
            <person name="Schober I."/>
            <person name="Bunk B."/>
            <person name="Sproer C."/>
            <person name="Carril G.P."/>
            <person name="Riedel T."/>
            <person name="Flores-Herrera P.A."/>
            <person name="Nourdin-Galindo G."/>
            <person name="Marshall S.H."/>
            <person name="Overmann J."/>
        </authorList>
    </citation>
    <scope>NUCLEOTIDE SEQUENCE [LARGE SCALE GENOMIC DNA]</scope>
    <source>
        <strain evidence="2 3">Psal-009</strain>
    </source>
</reference>
<dbReference type="Gene3D" id="1.25.40.10">
    <property type="entry name" value="Tetratricopeptide repeat domain"/>
    <property type="match status" value="1"/>
</dbReference>
<dbReference type="PROSITE" id="PS50005">
    <property type="entry name" value="TPR"/>
    <property type="match status" value="1"/>
</dbReference>
<dbReference type="InterPro" id="IPR025714">
    <property type="entry name" value="Methyltranfer_dom"/>
</dbReference>
<dbReference type="PANTHER" id="PTHR43861">
    <property type="entry name" value="TRANS-ACONITATE 2-METHYLTRANSFERASE-RELATED"/>
    <property type="match status" value="1"/>
</dbReference>
<dbReference type="CDD" id="cd02440">
    <property type="entry name" value="AdoMet_MTases"/>
    <property type="match status" value="1"/>
</dbReference>
<keyword evidence="2" id="KW-0808">Transferase</keyword>
<proteinExistence type="predicted"/>
<dbReference type="RefSeq" id="WP_016210399.1">
    <property type="nucleotide sequence ID" value="NZ_CP012413.1"/>
</dbReference>
<dbReference type="Proteomes" id="UP000422232">
    <property type="component" value="Chromosome"/>
</dbReference>
<sequence length="663" mass="78056">MDSFLKKSKNKKIKKAYLEYANGNLDQALTLIEDEIKQKDGNVVDDAWVLLGKISFDRQDYNSASVFFDKAISVNKKSTTFYDLAVCLYYDNKYLDCIKSILFAILYENKPSHLIEYKKTAIKMISEINHKKNSQISRAALYNLVNVFIKQSNYENNAIYALYLYMISIMATSDILEVDNIINDIECILEKDRGGLDQIKHVVHMLIVESQGFIELQQRKTEEITLDDIVITLNTKVVYYYLEKFQMNSSFLELFLIQARKVVLDFILQGGECSDKLFFVISVISKQAWKCEYIFFYDDADTNNLNKIKEINHSYYNLACFMFFERSQEYLDKVCLDFDNNMHIKSMVEVINISQKIKLIDIDSYLQVSNDSVLVKEMYEENPYPRWTYNNYLTSKMPLIDILNNFCHNEKTQFFNNKHKPKVLIAGCGTGKQVVGFCKNTLYKEMIAIDISIHSLQYAKYMANQSKLKDIHFYQQDLLNLDQDCFGTFDYIECVGVLHHLKEPFRGWANLVNILEPGGVIKIGLYSSIARSAINRFRQEYQNETDNYDIKKLYEIRLSMLNHKNSFYKKFLKWSDFYSASTFRDLVAHVQEEQFTLLKIKEMLIKLNLEFMGFHISKDLRSKFLTEFDNDESKLFDLDCWSEFETNNEDSFYGMYQFWCKKK</sequence>
<dbReference type="GO" id="GO:0032259">
    <property type="term" value="P:methylation"/>
    <property type="evidence" value="ECO:0007669"/>
    <property type="project" value="UniProtKB-KW"/>
</dbReference>
<evidence type="ECO:0000313" key="3">
    <source>
        <dbReference type="Proteomes" id="UP000422232"/>
    </source>
</evidence>
<dbReference type="GO" id="GO:0008168">
    <property type="term" value="F:methyltransferase activity"/>
    <property type="evidence" value="ECO:0007669"/>
    <property type="project" value="UniProtKB-KW"/>
</dbReference>
<dbReference type="InterPro" id="IPR011990">
    <property type="entry name" value="TPR-like_helical_dom_sf"/>
</dbReference>
<keyword evidence="3" id="KW-1185">Reference proteome</keyword>
<dbReference type="Gene3D" id="3.40.50.150">
    <property type="entry name" value="Vaccinia Virus protein VP39"/>
    <property type="match status" value="1"/>
</dbReference>
<keyword evidence="2" id="KW-0489">Methyltransferase</keyword>
<dbReference type="EMBL" id="CP038908">
    <property type="protein sequence ID" value="QGO05571.1"/>
    <property type="molecule type" value="Genomic_DNA"/>
</dbReference>
<organism evidence="2 3">
    <name type="scientific">Piscirickettsia salmonis</name>
    <dbReference type="NCBI Taxonomy" id="1238"/>
    <lineage>
        <taxon>Bacteria</taxon>
        <taxon>Pseudomonadati</taxon>
        <taxon>Pseudomonadota</taxon>
        <taxon>Gammaproteobacteria</taxon>
        <taxon>Thiotrichales</taxon>
        <taxon>Piscirickettsiaceae</taxon>
        <taxon>Piscirickettsia</taxon>
    </lineage>
</organism>
<gene>
    <name evidence="2" type="ORF">Psal009_01462</name>
</gene>
<feature type="domain" description="Methyltransferase" evidence="1">
    <location>
        <begin position="422"/>
        <end position="533"/>
    </location>
</feature>